<reference evidence="2 4" key="3">
    <citation type="submission" date="2020-11" db="EMBL/GenBank/DDBJ databases">
        <title>Closed and high quality bacterial genomes of the OMM12 community.</title>
        <authorList>
            <person name="Marbouty M."/>
            <person name="Lamy-Besnier Q."/>
            <person name="Debarbieux L."/>
            <person name="Koszul R."/>
        </authorList>
    </citation>
    <scope>NUCLEOTIDE SEQUENCE [LARGE SCALE GENOMIC DNA]</scope>
    <source>
        <strain evidence="2 4">KB18</strain>
    </source>
</reference>
<evidence type="ECO:0000313" key="3">
    <source>
        <dbReference type="Proteomes" id="UP000196710"/>
    </source>
</evidence>
<sequence>MDIKELNEFYYKLQMRCNVLMLGLQHRILETEGGGYNGHYYKDSEGMYERAEYPIPVITVKGLCDIEVNLDSVSVTAKRNRLNTLDYSFSRFSGVPFEVFSIEQYLDEDYYAPGMSMETFRENMRKSQEKELGFSFQFDREVGRDKMYEFVRLLREEGFYY</sequence>
<dbReference type="Proteomes" id="UP000596035">
    <property type="component" value="Chromosome"/>
</dbReference>
<organism evidence="2 4">
    <name type="scientific">Acutalibacter muris</name>
    <dbReference type="NCBI Taxonomy" id="1796620"/>
    <lineage>
        <taxon>Bacteria</taxon>
        <taxon>Bacillati</taxon>
        <taxon>Bacillota</taxon>
        <taxon>Clostridia</taxon>
        <taxon>Eubacteriales</taxon>
        <taxon>Acutalibacteraceae</taxon>
        <taxon>Acutalibacter</taxon>
    </lineage>
</organism>
<dbReference type="GO" id="GO:0140096">
    <property type="term" value="F:catalytic activity, acting on a protein"/>
    <property type="evidence" value="ECO:0007669"/>
    <property type="project" value="UniProtKB-ARBA"/>
</dbReference>
<protein>
    <submittedName>
        <fullName evidence="2">Uncharacterized protein</fullName>
    </submittedName>
</protein>
<evidence type="ECO:0000313" key="1">
    <source>
        <dbReference type="EMBL" id="ASB40683.1"/>
    </source>
</evidence>
<dbReference type="EMBL" id="CP065321">
    <property type="protein sequence ID" value="QQR29960.1"/>
    <property type="molecule type" value="Genomic_DNA"/>
</dbReference>
<reference evidence="1" key="1">
    <citation type="journal article" date="2017" name="Genome Announc.">
        <title>High-Quality Whole-Genome Sequences of the Oligo-Mouse-Microbiota Bacterial Community.</title>
        <authorList>
            <person name="Garzetti D."/>
            <person name="Brugiroux S."/>
            <person name="Bunk B."/>
            <person name="Pukall R."/>
            <person name="McCoy K.D."/>
            <person name="Macpherson A.J."/>
            <person name="Stecher B."/>
        </authorList>
    </citation>
    <scope>NUCLEOTIDE SEQUENCE</scope>
    <source>
        <strain evidence="1">KB18</strain>
    </source>
</reference>
<dbReference type="KEGG" id="amur:ADH66_08420"/>
<dbReference type="SUPFAM" id="SSF142913">
    <property type="entry name" value="YktB/PF0168-like"/>
    <property type="match status" value="1"/>
</dbReference>
<dbReference type="Proteomes" id="UP000196710">
    <property type="component" value="Chromosome"/>
</dbReference>
<reference evidence="3" key="2">
    <citation type="submission" date="2017-05" db="EMBL/GenBank/DDBJ databases">
        <title>Improved OligoMM genomes.</title>
        <authorList>
            <person name="Garzetti D."/>
        </authorList>
    </citation>
    <scope>NUCLEOTIDE SEQUENCE [LARGE SCALE GENOMIC DNA]</scope>
    <source>
        <strain evidence="3">KB18</strain>
    </source>
</reference>
<proteinExistence type="predicted"/>
<evidence type="ECO:0000313" key="4">
    <source>
        <dbReference type="Proteomes" id="UP000596035"/>
    </source>
</evidence>
<dbReference type="AlphaFoldDB" id="A0A1Z2XQF6"/>
<evidence type="ECO:0000313" key="2">
    <source>
        <dbReference type="EMBL" id="QQR29960.1"/>
    </source>
</evidence>
<name>A0A1Z2XQF6_9FIRM</name>
<accession>A0A1Z2XQF6</accession>
<dbReference type="InterPro" id="IPR045864">
    <property type="entry name" value="aa-tRNA-synth_II/BPL/LPL"/>
</dbReference>
<keyword evidence="3" id="KW-1185">Reference proteome</keyword>
<gene>
    <name evidence="1" type="ORF">ADH66_08420</name>
    <name evidence="2" type="ORF">I5Q82_18460</name>
</gene>
<dbReference type="Gene3D" id="3.30.930.10">
    <property type="entry name" value="Bira Bifunctional Protein, Domain 2"/>
    <property type="match status" value="1"/>
</dbReference>
<dbReference type="GO" id="GO:0016740">
    <property type="term" value="F:transferase activity"/>
    <property type="evidence" value="ECO:0007669"/>
    <property type="project" value="UniProtKB-ARBA"/>
</dbReference>
<dbReference type="RefSeq" id="WP_066533556.1">
    <property type="nucleotide sequence ID" value="NZ_CP021422.1"/>
</dbReference>
<dbReference type="EMBL" id="CP021422">
    <property type="protein sequence ID" value="ASB40683.1"/>
    <property type="molecule type" value="Genomic_DNA"/>
</dbReference>